<dbReference type="Pfam" id="PF13387">
    <property type="entry name" value="Lnb_N"/>
    <property type="match status" value="1"/>
</dbReference>
<gene>
    <name evidence="4" type="ORF">NLF92_09555</name>
</gene>
<dbReference type="EMBL" id="JANATA010000016">
    <property type="protein sequence ID" value="MCP3429188.1"/>
    <property type="molecule type" value="Genomic_DNA"/>
</dbReference>
<reference evidence="4" key="1">
    <citation type="submission" date="2022-07" db="EMBL/GenBank/DDBJ databases">
        <title>Characterization of the Novel Bacterium Alteromonas immobilis LMIT006 and Alteromonas gregis LMIT007.</title>
        <authorList>
            <person name="Lin X."/>
        </authorList>
    </citation>
    <scope>NUCLEOTIDE SEQUENCE</scope>
    <source>
        <strain evidence="4">LMIT007</strain>
    </source>
</reference>
<comment type="caution">
    <text evidence="4">The sequence shown here is derived from an EMBL/GenBank/DDBJ whole genome shotgun (WGS) entry which is preliminary data.</text>
</comment>
<name>A0AA42BLS8_9ALTE</name>
<evidence type="ECO:0000259" key="2">
    <source>
        <dbReference type="Pfam" id="PF25222"/>
    </source>
</evidence>
<dbReference type="InterPro" id="IPR057162">
    <property type="entry name" value="DUF7840"/>
</dbReference>
<evidence type="ECO:0000313" key="4">
    <source>
        <dbReference type="EMBL" id="MCP3429188.1"/>
    </source>
</evidence>
<organism evidence="4 5">
    <name type="scientific">Opacimonas viscosa</name>
    <dbReference type="NCBI Taxonomy" id="2961944"/>
    <lineage>
        <taxon>Bacteria</taxon>
        <taxon>Pseudomonadati</taxon>
        <taxon>Pseudomonadota</taxon>
        <taxon>Gammaproteobacteria</taxon>
        <taxon>Alteromonadales</taxon>
        <taxon>Alteromonadaceae</taxon>
        <taxon>Opacimonas</taxon>
    </lineage>
</organism>
<sequence>MQYNERDVSEVSQREFFISSIGNIDKQAELVAFIEQFTEYPQDVACRYPARYLFIRDKLSLPDVDLSDCQELMDWMRTEQPKAISLVFADGYLKNPASFHGHLFIKIDGAEQQSINLFDNSLNFGAIVPNAEDPISYMVKGLVGGYRARYSAQPFYRHNISYAQEELRNLWHYRLALNQFDTWLLALHLFELRNTDYTYYFMSKNCAYYVARALELVLNQHIVSANDIRVIPSEIVARLMAVDDGAKVQKLYLEKSLQAQFQSRYRQLTKEEERVFGELLATDFTNQSTTVIESLEPLSQQRVLVVLNTYFAFRVRQAPDDDLLKLHQKRVMKKLLSRPLFSLRWQHFEPMLKPHDGQLAALFRLARQNYNHASFGEVTLRPTYYDRLQPAGGRPAHSAMSMAELGISFRDEKIALEKLWLVNISTLNLSNTGIAGDGGWSWGLRFGAERFRLRDFNARLTPFVSGEIGIATRLNDHVIGYALVNGQLHGKMLSNENHSITSQGRLGLEWQWQYGKGICEISQPIAITSTLRKQTLSKLCKLSFWVSKDADIRLSWAEQNERLISAQWSYYF</sequence>
<dbReference type="RefSeq" id="WP_254101237.1">
    <property type="nucleotide sequence ID" value="NZ_JANATA010000016.1"/>
</dbReference>
<dbReference type="InterPro" id="IPR025178">
    <property type="entry name" value="Lnb_N"/>
</dbReference>
<keyword evidence="5" id="KW-1185">Reference proteome</keyword>
<feature type="domain" description="Lnb N-terminal periplasmic" evidence="1">
    <location>
        <begin position="73"/>
        <end position="220"/>
    </location>
</feature>
<dbReference type="Proteomes" id="UP001165413">
    <property type="component" value="Unassembled WGS sequence"/>
</dbReference>
<dbReference type="Pfam" id="PF25225">
    <property type="entry name" value="DUF7843"/>
    <property type="match status" value="1"/>
</dbReference>
<evidence type="ECO:0000259" key="1">
    <source>
        <dbReference type="Pfam" id="PF13387"/>
    </source>
</evidence>
<feature type="domain" description="DUF7843" evidence="3">
    <location>
        <begin position="6"/>
        <end position="57"/>
    </location>
</feature>
<evidence type="ECO:0000259" key="3">
    <source>
        <dbReference type="Pfam" id="PF25225"/>
    </source>
</evidence>
<protein>
    <submittedName>
        <fullName evidence="4">DUF4105 domain-containing protein</fullName>
    </submittedName>
</protein>
<dbReference type="Pfam" id="PF25222">
    <property type="entry name" value="DUF7840"/>
    <property type="match status" value="1"/>
</dbReference>
<feature type="domain" description="DUF7840" evidence="2">
    <location>
        <begin position="353"/>
        <end position="561"/>
    </location>
</feature>
<dbReference type="InterPro" id="IPR057165">
    <property type="entry name" value="DUF7843"/>
</dbReference>
<dbReference type="AlphaFoldDB" id="A0AA42BLS8"/>
<evidence type="ECO:0000313" key="5">
    <source>
        <dbReference type="Proteomes" id="UP001165413"/>
    </source>
</evidence>
<accession>A0AA42BLS8</accession>
<proteinExistence type="predicted"/>